<protein>
    <recommendedName>
        <fullName evidence="4">Retrotransposon gag domain-containing protein</fullName>
    </recommendedName>
</protein>
<reference evidence="2" key="1">
    <citation type="submission" date="2020-05" db="EMBL/GenBank/DDBJ databases">
        <title>WGS assembly of Panicum virgatum.</title>
        <authorList>
            <person name="Lovell J.T."/>
            <person name="Jenkins J."/>
            <person name="Shu S."/>
            <person name="Juenger T.E."/>
            <person name="Schmutz J."/>
        </authorList>
    </citation>
    <scope>NUCLEOTIDE SEQUENCE</scope>
    <source>
        <strain evidence="2">AP13</strain>
    </source>
</reference>
<dbReference type="Proteomes" id="UP000823388">
    <property type="component" value="Chromosome 2K"/>
</dbReference>
<feature type="region of interest" description="Disordered" evidence="1">
    <location>
        <begin position="11"/>
        <end position="49"/>
    </location>
</feature>
<keyword evidence="3" id="KW-1185">Reference proteome</keyword>
<evidence type="ECO:0000313" key="3">
    <source>
        <dbReference type="Proteomes" id="UP000823388"/>
    </source>
</evidence>
<dbReference type="AlphaFoldDB" id="A0A8T0WVE0"/>
<evidence type="ECO:0000256" key="1">
    <source>
        <dbReference type="SAM" id="MobiDB-lite"/>
    </source>
</evidence>
<evidence type="ECO:0000313" key="2">
    <source>
        <dbReference type="EMBL" id="KAG2647139.1"/>
    </source>
</evidence>
<organism evidence="2 3">
    <name type="scientific">Panicum virgatum</name>
    <name type="common">Blackwell switchgrass</name>
    <dbReference type="NCBI Taxonomy" id="38727"/>
    <lineage>
        <taxon>Eukaryota</taxon>
        <taxon>Viridiplantae</taxon>
        <taxon>Streptophyta</taxon>
        <taxon>Embryophyta</taxon>
        <taxon>Tracheophyta</taxon>
        <taxon>Spermatophyta</taxon>
        <taxon>Magnoliopsida</taxon>
        <taxon>Liliopsida</taxon>
        <taxon>Poales</taxon>
        <taxon>Poaceae</taxon>
        <taxon>PACMAD clade</taxon>
        <taxon>Panicoideae</taxon>
        <taxon>Panicodae</taxon>
        <taxon>Paniceae</taxon>
        <taxon>Panicinae</taxon>
        <taxon>Panicum</taxon>
        <taxon>Panicum sect. Hiantes</taxon>
    </lineage>
</organism>
<proteinExistence type="predicted"/>
<sequence>MKNLTLRIEALEAATPTAPPQAPPREEGGRANGHRVVPQYQGADGKNSSLHHTLVKGEQHLHNSSRVLDFPESSHRRDYDGSFQHKDYKLPRLDFPKFDGSHPKIWKEKCEKYFSMFNVPSHLWANFATLHFKGNAELWLQTYEAQHDIDSWIELTIAVDTKFSRDMYQNYMKEFMSI</sequence>
<accession>A0A8T0WVE0</accession>
<name>A0A8T0WVE0_PANVG</name>
<comment type="caution">
    <text evidence="2">The sequence shown here is derived from an EMBL/GenBank/DDBJ whole genome shotgun (WGS) entry which is preliminary data.</text>
</comment>
<dbReference type="EMBL" id="CM029039">
    <property type="protein sequence ID" value="KAG2647139.1"/>
    <property type="molecule type" value="Genomic_DNA"/>
</dbReference>
<evidence type="ECO:0008006" key="4">
    <source>
        <dbReference type="Google" id="ProtNLM"/>
    </source>
</evidence>
<gene>
    <name evidence="2" type="ORF">PVAP13_2KG562900</name>
</gene>